<evidence type="ECO:0000313" key="10">
    <source>
        <dbReference type="EMBL" id="RVW21473.1"/>
    </source>
</evidence>
<evidence type="ECO:0000259" key="8">
    <source>
        <dbReference type="Pfam" id="PF00078"/>
    </source>
</evidence>
<organism evidence="10 11">
    <name type="scientific">Vitis vinifera</name>
    <name type="common">Grape</name>
    <dbReference type="NCBI Taxonomy" id="29760"/>
    <lineage>
        <taxon>Eukaryota</taxon>
        <taxon>Viridiplantae</taxon>
        <taxon>Streptophyta</taxon>
        <taxon>Embryophyta</taxon>
        <taxon>Tracheophyta</taxon>
        <taxon>Spermatophyta</taxon>
        <taxon>Magnoliopsida</taxon>
        <taxon>eudicotyledons</taxon>
        <taxon>Gunneridae</taxon>
        <taxon>Pentapetalae</taxon>
        <taxon>rosids</taxon>
        <taxon>Vitales</taxon>
        <taxon>Vitaceae</taxon>
        <taxon>Viteae</taxon>
        <taxon>Vitis</taxon>
    </lineage>
</organism>
<protein>
    <submittedName>
        <fullName evidence="10">Retrovirus-related Pol polyprotein from transposon 297</fullName>
    </submittedName>
</protein>
<evidence type="ECO:0000313" key="11">
    <source>
        <dbReference type="Proteomes" id="UP000288805"/>
    </source>
</evidence>
<dbReference type="AlphaFoldDB" id="A0A438CE38"/>
<dbReference type="FunFam" id="3.10.20.370:FF:000001">
    <property type="entry name" value="Retrovirus-related Pol polyprotein from transposon 17.6-like protein"/>
    <property type="match status" value="1"/>
</dbReference>
<keyword evidence="1" id="KW-0808">Transferase</keyword>
<dbReference type="EMBL" id="QGNW01002290">
    <property type="protein sequence ID" value="RVW21473.1"/>
    <property type="molecule type" value="Genomic_DNA"/>
</dbReference>
<evidence type="ECO:0000256" key="5">
    <source>
        <dbReference type="ARBA" id="ARBA00022801"/>
    </source>
</evidence>
<keyword evidence="4" id="KW-0255">Endonuclease</keyword>
<keyword evidence="2" id="KW-0548">Nucleotidyltransferase</keyword>
<feature type="region of interest" description="Disordered" evidence="7">
    <location>
        <begin position="967"/>
        <end position="995"/>
    </location>
</feature>
<sequence>MDVSLESKSLPSVGYSRKSYPKVTSQRLARGKLVHFHGWKSLALPSVGPAKTTKLCILALGTFPGNLSSKELEQISGGFRNHFARENGVCEISQTLKRAAKSFRNNMLSSQGCEVGFHLEVPASSRGISGNFRRKYTLLYKKAAESLRNKRVISQHFAKCFLQLGVIGLQWLQLLRFNSELHRLKHWIVDFLSFEMVYSMHQLDFRKCSKSGCYDCHQEYASGRFSLLFLLAIRIYSWQMTSKLCPRFLIALLSLDLLWNGLMQLTFGNMTLELNMFYMSKKLITSEEEEGPEEKGCLNPQMCLLLYKVGGGEKRFYLCSIKRRHKKLIRRDPKAQSEASAHEIESSFARGGANEVLKLLQASIIYPISDSPWMSPTQVVSKKSGIMVVQNEKGEEVSTRLTSVLERVSGHPFYYFLEGYSGYFQIEIDVEDQEKTTFTCPFGTYAYRRMPFGLCNAHATFQRCMLSIFSDMVERIMEVFMDDITIYGCTFEECLVNLEAVLNICIEKDLVLNWKKCHFMVHQGIVLGHIISEKGIEVDKAKVELIVKLPSPTIVKGAPNWQLPFEVMCDAIDFATGAVLGQREDGKPYVIYYASKTLNEAPRNYTTTEKELLAVVFALDKFRAYLVGYFIIVFTDHSTLKYLLTKQDAKARLIRWILLLQEFDLQIRDKKGVENVVADHLSRLAIAHNSHVLPINDDFPEESLMLLSKTPWYAHIANYLVTGEVPSEWKTQERKHFFAKIHAYYWEEPFLFKYCVDQIIRKCVPEEEQQGILSHCHKSVCGGHFASQKTAMKVLQSGFSWPSLFKDAHTIYFMGPFPMSFGNFISWWGWTMFLNGSRQSPVNTMITGCQVWVKHKVAIPYHPQTSGQVELENREIKNIDEVYGKACHLPVEVEYKAWWAIKKLNMDLIRAGAKRLHIFHGKLKSRWIGPFIIHQVHLNGVVELLNSNNTHTFKVNGHRLKPFIEHSSKKMRKSTSLSHRKPNKKGGIVKKEKEGLREPKGVQKQGKFMVCEILQPKRGPYENSHWLQNNFTALRSPLRNQGLATKVPLHYKIISQPHALPLQKISQLQNTSLAHECHFVASPSSPHFATAKCSTKCSTKSLKP</sequence>
<evidence type="ECO:0000256" key="2">
    <source>
        <dbReference type="ARBA" id="ARBA00022695"/>
    </source>
</evidence>
<dbReference type="InterPro" id="IPR041373">
    <property type="entry name" value="RT_RNaseH"/>
</dbReference>
<dbReference type="Pfam" id="PF00078">
    <property type="entry name" value="RVT_1"/>
    <property type="match status" value="1"/>
</dbReference>
<feature type="compositionally biased region" description="Basic residues" evidence="7">
    <location>
        <begin position="969"/>
        <end position="988"/>
    </location>
</feature>
<evidence type="ECO:0000256" key="7">
    <source>
        <dbReference type="SAM" id="MobiDB-lite"/>
    </source>
</evidence>
<dbReference type="InterPro" id="IPR012337">
    <property type="entry name" value="RNaseH-like_sf"/>
</dbReference>
<dbReference type="GO" id="GO:0003964">
    <property type="term" value="F:RNA-directed DNA polymerase activity"/>
    <property type="evidence" value="ECO:0007669"/>
    <property type="project" value="UniProtKB-KW"/>
</dbReference>
<keyword evidence="5" id="KW-0378">Hydrolase</keyword>
<dbReference type="GO" id="GO:0016787">
    <property type="term" value="F:hydrolase activity"/>
    <property type="evidence" value="ECO:0007669"/>
    <property type="project" value="UniProtKB-KW"/>
</dbReference>
<dbReference type="Gene3D" id="3.10.20.370">
    <property type="match status" value="1"/>
</dbReference>
<feature type="domain" description="Reverse transcriptase RNase H-like" evidence="9">
    <location>
        <begin position="562"/>
        <end position="663"/>
    </location>
</feature>
<dbReference type="InterPro" id="IPR043502">
    <property type="entry name" value="DNA/RNA_pol_sf"/>
</dbReference>
<name>A0A438CE38_VITVI</name>
<dbReference type="Proteomes" id="UP000288805">
    <property type="component" value="Unassembled WGS sequence"/>
</dbReference>
<proteinExistence type="predicted"/>
<dbReference type="Gene3D" id="3.10.10.10">
    <property type="entry name" value="HIV Type 1 Reverse Transcriptase, subunit A, domain 1"/>
    <property type="match status" value="1"/>
</dbReference>
<dbReference type="Gene3D" id="3.30.70.270">
    <property type="match status" value="1"/>
</dbReference>
<gene>
    <name evidence="10" type="primary">pol_53</name>
    <name evidence="10" type="ORF">CK203_112627</name>
</gene>
<reference evidence="10 11" key="1">
    <citation type="journal article" date="2018" name="PLoS Genet.">
        <title>Population sequencing reveals clonal diversity and ancestral inbreeding in the grapevine cultivar Chardonnay.</title>
        <authorList>
            <person name="Roach M.J."/>
            <person name="Johnson D.L."/>
            <person name="Bohlmann J."/>
            <person name="van Vuuren H.J."/>
            <person name="Jones S.J."/>
            <person name="Pretorius I.S."/>
            <person name="Schmidt S.A."/>
            <person name="Borneman A.R."/>
        </authorList>
    </citation>
    <scope>NUCLEOTIDE SEQUENCE [LARGE SCALE GENOMIC DNA]</scope>
    <source>
        <strain evidence="11">cv. Chardonnay</strain>
        <tissue evidence="10">Leaf</tissue>
    </source>
</reference>
<evidence type="ECO:0000256" key="6">
    <source>
        <dbReference type="ARBA" id="ARBA00022918"/>
    </source>
</evidence>
<dbReference type="CDD" id="cd09274">
    <property type="entry name" value="RNase_HI_RT_Ty3"/>
    <property type="match status" value="1"/>
</dbReference>
<dbReference type="CDD" id="cd01647">
    <property type="entry name" value="RT_LTR"/>
    <property type="match status" value="1"/>
</dbReference>
<feature type="domain" description="Reverse transcriptase" evidence="8">
    <location>
        <begin position="402"/>
        <end position="531"/>
    </location>
</feature>
<dbReference type="PANTHER" id="PTHR37984">
    <property type="entry name" value="PROTEIN CBG26694"/>
    <property type="match status" value="1"/>
</dbReference>
<evidence type="ECO:0000259" key="9">
    <source>
        <dbReference type="Pfam" id="PF17917"/>
    </source>
</evidence>
<comment type="caution">
    <text evidence="10">The sequence shown here is derived from an EMBL/GenBank/DDBJ whole genome shotgun (WGS) entry which is preliminary data.</text>
</comment>
<dbReference type="Gene3D" id="1.10.340.70">
    <property type="match status" value="1"/>
</dbReference>
<dbReference type="InterPro" id="IPR043128">
    <property type="entry name" value="Rev_trsase/Diguanyl_cyclase"/>
</dbReference>
<keyword evidence="6" id="KW-0695">RNA-directed DNA polymerase</keyword>
<accession>A0A438CE38</accession>
<dbReference type="PANTHER" id="PTHR37984:SF5">
    <property type="entry name" value="PROTEIN NYNRIN-LIKE"/>
    <property type="match status" value="1"/>
</dbReference>
<evidence type="ECO:0000256" key="1">
    <source>
        <dbReference type="ARBA" id="ARBA00022679"/>
    </source>
</evidence>
<dbReference type="InterPro" id="IPR000477">
    <property type="entry name" value="RT_dom"/>
</dbReference>
<dbReference type="Pfam" id="PF17917">
    <property type="entry name" value="RT_RNaseH"/>
    <property type="match status" value="1"/>
</dbReference>
<keyword evidence="3" id="KW-0540">Nuclease</keyword>
<dbReference type="InterPro" id="IPR050951">
    <property type="entry name" value="Retrovirus_Pol_polyprotein"/>
</dbReference>
<evidence type="ECO:0000256" key="4">
    <source>
        <dbReference type="ARBA" id="ARBA00022759"/>
    </source>
</evidence>
<dbReference type="SUPFAM" id="SSF56672">
    <property type="entry name" value="DNA/RNA polymerases"/>
    <property type="match status" value="1"/>
</dbReference>
<evidence type="ECO:0000256" key="3">
    <source>
        <dbReference type="ARBA" id="ARBA00022722"/>
    </source>
</evidence>
<dbReference type="SUPFAM" id="SSF53098">
    <property type="entry name" value="Ribonuclease H-like"/>
    <property type="match status" value="1"/>
</dbReference>
<dbReference type="GO" id="GO:0004519">
    <property type="term" value="F:endonuclease activity"/>
    <property type="evidence" value="ECO:0007669"/>
    <property type="project" value="UniProtKB-KW"/>
</dbReference>